<dbReference type="SUPFAM" id="SSF57756">
    <property type="entry name" value="Retrovirus zinc finger-like domains"/>
    <property type="match status" value="1"/>
</dbReference>
<organism evidence="4 5">
    <name type="scientific">Ranatra chinensis</name>
    <dbReference type="NCBI Taxonomy" id="642074"/>
    <lineage>
        <taxon>Eukaryota</taxon>
        <taxon>Metazoa</taxon>
        <taxon>Ecdysozoa</taxon>
        <taxon>Arthropoda</taxon>
        <taxon>Hexapoda</taxon>
        <taxon>Insecta</taxon>
        <taxon>Pterygota</taxon>
        <taxon>Neoptera</taxon>
        <taxon>Paraneoptera</taxon>
        <taxon>Hemiptera</taxon>
        <taxon>Heteroptera</taxon>
        <taxon>Panheteroptera</taxon>
        <taxon>Nepomorpha</taxon>
        <taxon>Nepidae</taxon>
        <taxon>Ranatrinae</taxon>
        <taxon>Ranatra</taxon>
    </lineage>
</organism>
<evidence type="ECO:0000259" key="3">
    <source>
        <dbReference type="PROSITE" id="PS50158"/>
    </source>
</evidence>
<evidence type="ECO:0000313" key="5">
    <source>
        <dbReference type="Proteomes" id="UP001558652"/>
    </source>
</evidence>
<dbReference type="Gene3D" id="4.10.60.10">
    <property type="entry name" value="Zinc finger, CCHC-type"/>
    <property type="match status" value="1"/>
</dbReference>
<keyword evidence="1" id="KW-0862">Zinc</keyword>
<dbReference type="Pfam" id="PF00098">
    <property type="entry name" value="zf-CCHC"/>
    <property type="match status" value="1"/>
</dbReference>
<protein>
    <recommendedName>
        <fullName evidence="3">CCHC-type domain-containing protein</fullName>
    </recommendedName>
</protein>
<keyword evidence="1" id="KW-0863">Zinc-finger</keyword>
<feature type="compositionally biased region" description="Polar residues" evidence="2">
    <location>
        <begin position="299"/>
        <end position="310"/>
    </location>
</feature>
<evidence type="ECO:0000313" key="4">
    <source>
        <dbReference type="EMBL" id="KAL1139760.1"/>
    </source>
</evidence>
<dbReference type="GO" id="GO:0008270">
    <property type="term" value="F:zinc ion binding"/>
    <property type="evidence" value="ECO:0007669"/>
    <property type="project" value="UniProtKB-KW"/>
</dbReference>
<sequence>MFRSHDVWIFVQYRLVRAPELLKVQSYIGETKSVHHGRRANRGTYDEVLNRPNPSRGEDVHVFINRGDAIWKIFKGDDGGTDATLKFMVQQMLFSRISGDVLYKLGVPLETATWPTIRAALVTKYSDPQPLESLNRELFTMGWRTGETVRAFGEKVQDVVRRLRARTLIQYPGEKGQTRAELYEELALQLFVRELPSYVGLAVRMKNPTTLDGAIVSAIAEDAARNHRTPNATRSATETRTGPRPISDSGWVNPRTARQDRRGCFRCGEAGHFARDCRRGPSQPTQQQGRSTPGGGKNATWTRPATNGSRTYRPEPMDINMAEVEAVIKQQVDRALEQRERPAGTISDTE</sequence>
<dbReference type="AlphaFoldDB" id="A0ABD0YUY4"/>
<keyword evidence="5" id="KW-1185">Reference proteome</keyword>
<accession>A0ABD0YUY4</accession>
<feature type="region of interest" description="Disordered" evidence="2">
    <location>
        <begin position="226"/>
        <end position="257"/>
    </location>
</feature>
<feature type="compositionally biased region" description="Polar residues" evidence="2">
    <location>
        <begin position="282"/>
        <end position="291"/>
    </location>
</feature>
<keyword evidence="1" id="KW-0479">Metal-binding</keyword>
<evidence type="ECO:0000256" key="1">
    <source>
        <dbReference type="PROSITE-ProRule" id="PRU00047"/>
    </source>
</evidence>
<dbReference type="Proteomes" id="UP001558652">
    <property type="component" value="Unassembled WGS sequence"/>
</dbReference>
<feature type="compositionally biased region" description="Polar residues" evidence="2">
    <location>
        <begin position="229"/>
        <end position="240"/>
    </location>
</feature>
<evidence type="ECO:0000256" key="2">
    <source>
        <dbReference type="SAM" id="MobiDB-lite"/>
    </source>
</evidence>
<name>A0ABD0YUY4_9HEMI</name>
<dbReference type="SMART" id="SM00343">
    <property type="entry name" value="ZnF_C2HC"/>
    <property type="match status" value="1"/>
</dbReference>
<comment type="caution">
    <text evidence="4">The sequence shown here is derived from an EMBL/GenBank/DDBJ whole genome shotgun (WGS) entry which is preliminary data.</text>
</comment>
<reference evidence="4 5" key="1">
    <citation type="submission" date="2024-07" db="EMBL/GenBank/DDBJ databases">
        <title>Chromosome-level genome assembly of the water stick insect Ranatra chinensis (Heteroptera: Nepidae).</title>
        <authorList>
            <person name="Liu X."/>
        </authorList>
    </citation>
    <scope>NUCLEOTIDE SEQUENCE [LARGE SCALE GENOMIC DNA]</scope>
    <source>
        <strain evidence="4">Cailab_2021Rc</strain>
        <tissue evidence="4">Muscle</tissue>
    </source>
</reference>
<gene>
    <name evidence="4" type="ORF">AAG570_006737</name>
</gene>
<feature type="domain" description="CCHC-type" evidence="3">
    <location>
        <begin position="264"/>
        <end position="279"/>
    </location>
</feature>
<feature type="region of interest" description="Disordered" evidence="2">
    <location>
        <begin position="274"/>
        <end position="316"/>
    </location>
</feature>
<dbReference type="InterPro" id="IPR001878">
    <property type="entry name" value="Znf_CCHC"/>
</dbReference>
<dbReference type="PROSITE" id="PS50158">
    <property type="entry name" value="ZF_CCHC"/>
    <property type="match status" value="1"/>
</dbReference>
<proteinExistence type="predicted"/>
<dbReference type="EMBL" id="JBFDAA010000002">
    <property type="protein sequence ID" value="KAL1139760.1"/>
    <property type="molecule type" value="Genomic_DNA"/>
</dbReference>
<dbReference type="InterPro" id="IPR036875">
    <property type="entry name" value="Znf_CCHC_sf"/>
</dbReference>